<name>A0A6L2JEQ5_TANCI</name>
<feature type="compositionally biased region" description="Basic and acidic residues" evidence="1">
    <location>
        <begin position="1"/>
        <end position="11"/>
    </location>
</feature>
<evidence type="ECO:0000256" key="1">
    <source>
        <dbReference type="SAM" id="MobiDB-lite"/>
    </source>
</evidence>
<evidence type="ECO:0000313" key="2">
    <source>
        <dbReference type="EMBL" id="GEU35077.1"/>
    </source>
</evidence>
<dbReference type="AlphaFoldDB" id="A0A6L2JEQ5"/>
<accession>A0A6L2JEQ5</accession>
<organism evidence="2">
    <name type="scientific">Tanacetum cinerariifolium</name>
    <name type="common">Dalmatian daisy</name>
    <name type="synonym">Chrysanthemum cinerariifolium</name>
    <dbReference type="NCBI Taxonomy" id="118510"/>
    <lineage>
        <taxon>Eukaryota</taxon>
        <taxon>Viridiplantae</taxon>
        <taxon>Streptophyta</taxon>
        <taxon>Embryophyta</taxon>
        <taxon>Tracheophyta</taxon>
        <taxon>Spermatophyta</taxon>
        <taxon>Magnoliopsida</taxon>
        <taxon>eudicotyledons</taxon>
        <taxon>Gunneridae</taxon>
        <taxon>Pentapetalae</taxon>
        <taxon>asterids</taxon>
        <taxon>campanulids</taxon>
        <taxon>Asterales</taxon>
        <taxon>Asteraceae</taxon>
        <taxon>Asteroideae</taxon>
        <taxon>Anthemideae</taxon>
        <taxon>Anthemidinae</taxon>
        <taxon>Tanacetum</taxon>
    </lineage>
</organism>
<protein>
    <submittedName>
        <fullName evidence="2">Uncharacterized protein</fullName>
    </submittedName>
</protein>
<feature type="region of interest" description="Disordered" evidence="1">
    <location>
        <begin position="1"/>
        <end position="21"/>
    </location>
</feature>
<dbReference type="EMBL" id="BKCJ010000652">
    <property type="protein sequence ID" value="GEU35077.1"/>
    <property type="molecule type" value="Genomic_DNA"/>
</dbReference>
<comment type="caution">
    <text evidence="2">The sequence shown here is derived from an EMBL/GenBank/DDBJ whole genome shotgun (WGS) entry which is preliminary data.</text>
</comment>
<reference evidence="2" key="1">
    <citation type="journal article" date="2019" name="Sci. Rep.">
        <title>Draft genome of Tanacetum cinerariifolium, the natural source of mosquito coil.</title>
        <authorList>
            <person name="Yamashiro T."/>
            <person name="Shiraishi A."/>
            <person name="Satake H."/>
            <person name="Nakayama K."/>
        </authorList>
    </citation>
    <scope>NUCLEOTIDE SEQUENCE</scope>
</reference>
<sequence>MKDPSLHEPSQRKSSKWSCFDETSMKARRKAKAQQAYLSSKQAPMQELPLYEVLPLAITRPAVEFDRVEAADPSNWYPNEA</sequence>
<gene>
    <name evidence="2" type="ORF">Tci_007055</name>
</gene>
<proteinExistence type="predicted"/>